<dbReference type="PROSITE" id="PS50175">
    <property type="entry name" value="ASP_PROT_RETROV"/>
    <property type="match status" value="1"/>
</dbReference>
<evidence type="ECO:0000256" key="6">
    <source>
        <dbReference type="ARBA" id="ARBA00022750"/>
    </source>
</evidence>
<dbReference type="Pfam" id="PF13975">
    <property type="entry name" value="gag-asp_proteas"/>
    <property type="match status" value="1"/>
</dbReference>
<keyword evidence="7" id="KW-0255">Endonuclease</keyword>
<dbReference type="PANTHER" id="PTHR37984:SF5">
    <property type="entry name" value="PROTEIN NYNRIN-LIKE"/>
    <property type="match status" value="1"/>
</dbReference>
<dbReference type="Gene3D" id="3.10.10.10">
    <property type="entry name" value="HIV Type 1 Reverse Transcriptase, subunit A, domain 1"/>
    <property type="match status" value="1"/>
</dbReference>
<feature type="domain" description="Reverse transcriptase" evidence="14">
    <location>
        <begin position="500"/>
        <end position="678"/>
    </location>
</feature>
<keyword evidence="5" id="KW-0540">Nuclease</keyword>
<dbReference type="GO" id="GO:0015074">
    <property type="term" value="P:DNA integration"/>
    <property type="evidence" value="ECO:0007669"/>
    <property type="project" value="UniProtKB-KW"/>
</dbReference>
<dbReference type="InterPro" id="IPR043128">
    <property type="entry name" value="Rev_trsase/Diguanyl_cyclase"/>
</dbReference>
<keyword evidence="9" id="KW-0460">Magnesium</keyword>
<dbReference type="OMA" id="CISERTW"/>
<dbReference type="WBParaSite" id="HCON_00082480-00001">
    <property type="protein sequence ID" value="HCON_00082480-00001"/>
    <property type="gene ID" value="HCON_00082480"/>
</dbReference>
<dbReference type="Pfam" id="PF17919">
    <property type="entry name" value="RT_RNaseH_2"/>
    <property type="match status" value="1"/>
</dbReference>
<sequence>MKEQKDIIARVIESVPERDQRVRKAEEPLALPNVMAALSNRIEKFVFDPEADMSFTKWFSRYKEVFSEDAKQLSENNKVRLLCEKLDSVTFDKYQRHILPKDVSQIGFDETVEVLKQLFDYKTSLFTTRYQCLKLEKSDAEDYLTYTGSVNEFCEKAKIHELDSDGIKCLLWIFGLKSQQEAEIRQRLIAILDREHKAGRSVSLHELHKECENFLSLRRDSEIVAGYTKTVEAAIVEKRNEIECFNCEGNHYARQCKSKPWFCKKCRKTGHKEKFCDILRQKKPVVQDETTKKVWKRNREAKGERKASRRQVRTVEIANAAIEADCPRMYIDAIVNNCDVRFLLDTGSDITLLNENTWKMMGSPVLERTNIVVKNASGENMKIYGKLKCQIKMKGVETKGYAYVTPYNSLIGLEWIRANEEMKYHLEMMAAEVKMSSMVKIEEELKKTYPGVFEEGLGRCTKEQVDLQLNPNVRPVFCNSRPVPHAALEAVNAELERLVRINVIEPVSHSEWAAPIVCVKKQNGKLRICADFSTGLNRALQSYDYPLPIPEDIFASLNGGTIFSQIDLSDAYLQLELSEKSKKKVVINTHKGLFRYNRLPFGIKTAPGIFQQVMNKMVTGLQGVATYLDDILVSGRNEQEHRENLLAVFRRIADYGFKIRLDKCTFARPEIQYLGFILDKNGRRPNPEKIKAIKNMDEPKNIVQLRSFLGMITYYSVFVPTLKTLRGPLDALLRKDVKWRWTSKEHEAFEKLKTALSSDANLAHYDPQQKIVVAADACDYGIGCVISHRYEDGSEKPIAHASRSLSDAEKKYSQIEKEALGLVFAVKKFHKYLFGRKFLLLTDHKPLLAIFGDRRGVPVYSTNRLMEWTTILLGYDFDIEYVKTTQFGQMHGLSILMQKHHVPDEDVVVAAVENDVSRLLKDCIRRLPLTHEHIRDSTTKDSLLKNVKAYVKSGKWSKINSKLSPFFNGRETLSTVDS</sequence>
<dbReference type="Gene3D" id="3.30.70.270">
    <property type="match status" value="2"/>
</dbReference>
<keyword evidence="3" id="KW-0808">Transferase</keyword>
<keyword evidence="12" id="KW-0511">Multifunctional enzyme</keyword>
<dbReference type="InterPro" id="IPR021109">
    <property type="entry name" value="Peptidase_aspartic_dom_sf"/>
</dbReference>
<keyword evidence="10" id="KW-0694">RNA-binding</keyword>
<reference evidence="16" key="1">
    <citation type="submission" date="2020-12" db="UniProtKB">
        <authorList>
            <consortium name="WormBaseParasite"/>
        </authorList>
    </citation>
    <scope>IDENTIFICATION</scope>
    <source>
        <strain evidence="16">MHco3</strain>
    </source>
</reference>
<dbReference type="PROSITE" id="PS00141">
    <property type="entry name" value="ASP_PROTEASE"/>
    <property type="match status" value="1"/>
</dbReference>
<dbReference type="CDD" id="cd01647">
    <property type="entry name" value="RT_LTR"/>
    <property type="match status" value="1"/>
</dbReference>
<dbReference type="GO" id="GO:0003964">
    <property type="term" value="F:RNA-directed DNA polymerase activity"/>
    <property type="evidence" value="ECO:0007669"/>
    <property type="project" value="UniProtKB-EC"/>
</dbReference>
<accession>A0A7I5E9B6</accession>
<evidence type="ECO:0000256" key="9">
    <source>
        <dbReference type="ARBA" id="ARBA00022842"/>
    </source>
</evidence>
<dbReference type="GO" id="GO:0004519">
    <property type="term" value="F:endonuclease activity"/>
    <property type="evidence" value="ECO:0007669"/>
    <property type="project" value="UniProtKB-KW"/>
</dbReference>
<dbReference type="AlphaFoldDB" id="A0A7I5E9B6"/>
<feature type="domain" description="Peptidase A2" evidence="13">
    <location>
        <begin position="340"/>
        <end position="378"/>
    </location>
</feature>
<evidence type="ECO:0000256" key="10">
    <source>
        <dbReference type="ARBA" id="ARBA00022884"/>
    </source>
</evidence>
<dbReference type="GO" id="GO:0003723">
    <property type="term" value="F:RNA binding"/>
    <property type="evidence" value="ECO:0007669"/>
    <property type="project" value="UniProtKB-KW"/>
</dbReference>
<dbReference type="Gene3D" id="4.10.60.10">
    <property type="entry name" value="Zinc finger, CCHC-type"/>
    <property type="match status" value="1"/>
</dbReference>
<dbReference type="FunFam" id="3.30.70.270:FF:000020">
    <property type="entry name" value="Transposon Tf2-6 polyprotein-like Protein"/>
    <property type="match status" value="1"/>
</dbReference>
<evidence type="ECO:0000256" key="4">
    <source>
        <dbReference type="ARBA" id="ARBA00022695"/>
    </source>
</evidence>
<evidence type="ECO:0000256" key="2">
    <source>
        <dbReference type="ARBA" id="ARBA00022670"/>
    </source>
</evidence>
<keyword evidence="2" id="KW-0645">Protease</keyword>
<keyword evidence="6" id="KW-0064">Aspartyl protease</keyword>
<dbReference type="PANTHER" id="PTHR37984">
    <property type="entry name" value="PROTEIN CBG26694"/>
    <property type="match status" value="1"/>
</dbReference>
<dbReference type="InterPro" id="IPR001969">
    <property type="entry name" value="Aspartic_peptidase_AS"/>
</dbReference>
<dbReference type="GO" id="GO:0008270">
    <property type="term" value="F:zinc ion binding"/>
    <property type="evidence" value="ECO:0007669"/>
    <property type="project" value="InterPro"/>
</dbReference>
<dbReference type="SUPFAM" id="SSF50630">
    <property type="entry name" value="Acid proteases"/>
    <property type="match status" value="1"/>
</dbReference>
<evidence type="ECO:0000256" key="11">
    <source>
        <dbReference type="ARBA" id="ARBA00022908"/>
    </source>
</evidence>
<evidence type="ECO:0000256" key="7">
    <source>
        <dbReference type="ARBA" id="ARBA00022759"/>
    </source>
</evidence>
<dbReference type="InterPro" id="IPR050951">
    <property type="entry name" value="Retrovirus_Pol_polyprotein"/>
</dbReference>
<evidence type="ECO:0000256" key="1">
    <source>
        <dbReference type="ARBA" id="ARBA00012493"/>
    </source>
</evidence>
<proteinExistence type="predicted"/>
<evidence type="ECO:0000256" key="3">
    <source>
        <dbReference type="ARBA" id="ARBA00022679"/>
    </source>
</evidence>
<keyword evidence="15" id="KW-1185">Reference proteome</keyword>
<dbReference type="Pfam" id="PF23309">
    <property type="entry name" value="DUF7083"/>
    <property type="match status" value="1"/>
</dbReference>
<dbReference type="InterPro" id="IPR041577">
    <property type="entry name" value="RT_RNaseH_2"/>
</dbReference>
<evidence type="ECO:0000259" key="14">
    <source>
        <dbReference type="PROSITE" id="PS50878"/>
    </source>
</evidence>
<dbReference type="OrthoDB" id="6740708at2759"/>
<dbReference type="InterPro" id="IPR000477">
    <property type="entry name" value="RT_dom"/>
</dbReference>
<keyword evidence="11" id="KW-0229">DNA integration</keyword>
<dbReference type="GO" id="GO:0004190">
    <property type="term" value="F:aspartic-type endopeptidase activity"/>
    <property type="evidence" value="ECO:0007669"/>
    <property type="project" value="UniProtKB-KW"/>
</dbReference>
<dbReference type="SUPFAM" id="SSF56672">
    <property type="entry name" value="DNA/RNA polymerases"/>
    <property type="match status" value="1"/>
</dbReference>
<evidence type="ECO:0000256" key="5">
    <source>
        <dbReference type="ARBA" id="ARBA00022722"/>
    </source>
</evidence>
<evidence type="ECO:0000256" key="8">
    <source>
        <dbReference type="ARBA" id="ARBA00022801"/>
    </source>
</evidence>
<evidence type="ECO:0000313" key="15">
    <source>
        <dbReference type="Proteomes" id="UP000025227"/>
    </source>
</evidence>
<protein>
    <recommendedName>
        <fullName evidence="1">RNA-directed DNA polymerase</fullName>
        <ecNumber evidence="1">2.7.7.49</ecNumber>
    </recommendedName>
</protein>
<dbReference type="GO" id="GO:0006508">
    <property type="term" value="P:proteolysis"/>
    <property type="evidence" value="ECO:0007669"/>
    <property type="project" value="UniProtKB-KW"/>
</dbReference>
<dbReference type="InterPro" id="IPR001995">
    <property type="entry name" value="Peptidase_A2_cat"/>
</dbReference>
<keyword evidence="8" id="KW-0378">Hydrolase</keyword>
<dbReference type="InterPro" id="IPR043502">
    <property type="entry name" value="DNA/RNA_pol_sf"/>
</dbReference>
<dbReference type="PROSITE" id="PS50878">
    <property type="entry name" value="RT_POL"/>
    <property type="match status" value="1"/>
</dbReference>
<dbReference type="Gene3D" id="2.40.70.10">
    <property type="entry name" value="Acid Proteases"/>
    <property type="match status" value="1"/>
</dbReference>
<dbReference type="CDD" id="cd09274">
    <property type="entry name" value="RNase_HI_RT_Ty3"/>
    <property type="match status" value="1"/>
</dbReference>
<dbReference type="Proteomes" id="UP000025227">
    <property type="component" value="Unplaced"/>
</dbReference>
<evidence type="ECO:0000259" key="13">
    <source>
        <dbReference type="PROSITE" id="PS50175"/>
    </source>
</evidence>
<dbReference type="InterPro" id="IPR036875">
    <property type="entry name" value="Znf_CCHC_sf"/>
</dbReference>
<organism evidence="15 16">
    <name type="scientific">Haemonchus contortus</name>
    <name type="common">Barber pole worm</name>
    <dbReference type="NCBI Taxonomy" id="6289"/>
    <lineage>
        <taxon>Eukaryota</taxon>
        <taxon>Metazoa</taxon>
        <taxon>Ecdysozoa</taxon>
        <taxon>Nematoda</taxon>
        <taxon>Chromadorea</taxon>
        <taxon>Rhabditida</taxon>
        <taxon>Rhabditina</taxon>
        <taxon>Rhabditomorpha</taxon>
        <taxon>Strongyloidea</taxon>
        <taxon>Trichostrongylidae</taxon>
        <taxon>Haemonchus</taxon>
    </lineage>
</organism>
<dbReference type="Pfam" id="PF00078">
    <property type="entry name" value="RVT_1"/>
    <property type="match status" value="1"/>
</dbReference>
<evidence type="ECO:0000256" key="12">
    <source>
        <dbReference type="ARBA" id="ARBA00023268"/>
    </source>
</evidence>
<keyword evidence="4" id="KW-0548">Nucleotidyltransferase</keyword>
<dbReference type="EC" id="2.7.7.49" evidence="1"/>
<dbReference type="InterPro" id="IPR055510">
    <property type="entry name" value="DUF7083"/>
</dbReference>
<evidence type="ECO:0000313" key="16">
    <source>
        <dbReference type="WBParaSite" id="HCON_00082480-00001"/>
    </source>
</evidence>
<dbReference type="SUPFAM" id="SSF57756">
    <property type="entry name" value="Retrovirus zinc finger-like domains"/>
    <property type="match status" value="1"/>
</dbReference>
<name>A0A7I5E9B6_HAECO</name>